<keyword evidence="4" id="KW-1185">Reference proteome</keyword>
<dbReference type="InterPro" id="IPR045036">
    <property type="entry name" value="Spartin-like"/>
</dbReference>
<reference evidence="3 4" key="1">
    <citation type="journal article" date="2013" name="Fungal Biol.">
        <title>Analysis of microsatellite markers in the genome of the plant pathogen Ceratocystis fimbriata.</title>
        <authorList>
            <person name="Simpson M.C."/>
            <person name="Wilken P.M."/>
            <person name="Coetzee M.P."/>
            <person name="Wingfield M.J."/>
            <person name="Wingfield B.D."/>
        </authorList>
    </citation>
    <scope>NUCLEOTIDE SEQUENCE [LARGE SCALE GENOMIC DNA]</scope>
    <source>
        <strain evidence="3 4">CBS 114723</strain>
    </source>
</reference>
<evidence type="ECO:0000256" key="1">
    <source>
        <dbReference type="SAM" id="MobiDB-lite"/>
    </source>
</evidence>
<gene>
    <name evidence="3" type="ORF">CFIMG_005779RA</name>
</gene>
<evidence type="ECO:0000259" key="2">
    <source>
        <dbReference type="Pfam" id="PF06911"/>
    </source>
</evidence>
<proteinExistence type="predicted"/>
<dbReference type="OrthoDB" id="20821at2759"/>
<dbReference type="Pfam" id="PF06911">
    <property type="entry name" value="Senescence"/>
    <property type="match status" value="1"/>
</dbReference>
<dbReference type="Proteomes" id="UP000222788">
    <property type="component" value="Unassembled WGS sequence"/>
</dbReference>
<evidence type="ECO:0000313" key="3">
    <source>
        <dbReference type="EMBL" id="PHH52626.1"/>
    </source>
</evidence>
<reference evidence="3 4" key="2">
    <citation type="journal article" date="2013" name="IMA Fungus">
        <title>IMA Genome-F 1: Ceratocystis fimbriata: Draft nuclear genome sequence for the plant pathogen, Ceratocystis fimbriata.</title>
        <authorList>
            <person name="Wilken P.M."/>
            <person name="Steenkamp E.T."/>
            <person name="Wingfield M.J."/>
            <person name="de Beer Z.W."/>
            <person name="Wingfield B.D."/>
        </authorList>
    </citation>
    <scope>NUCLEOTIDE SEQUENCE [LARGE SCALE GENOMIC DNA]</scope>
    <source>
        <strain evidence="3 4">CBS 114723</strain>
    </source>
</reference>
<dbReference type="PANTHER" id="PTHR21068:SF43">
    <property type="entry name" value="SPARTIN"/>
    <property type="match status" value="1"/>
</dbReference>
<dbReference type="InterPro" id="IPR009686">
    <property type="entry name" value="Senescence/spartin_C"/>
</dbReference>
<accession>A0A2C5X3C7</accession>
<evidence type="ECO:0000313" key="4">
    <source>
        <dbReference type="Proteomes" id="UP000222788"/>
    </source>
</evidence>
<feature type="compositionally biased region" description="Polar residues" evidence="1">
    <location>
        <begin position="516"/>
        <end position="525"/>
    </location>
</feature>
<feature type="domain" description="Senescence" evidence="2">
    <location>
        <begin position="296"/>
        <end position="482"/>
    </location>
</feature>
<dbReference type="AlphaFoldDB" id="A0A2C5X3C7"/>
<dbReference type="GO" id="GO:0005886">
    <property type="term" value="C:plasma membrane"/>
    <property type="evidence" value="ECO:0007669"/>
    <property type="project" value="TreeGrafter"/>
</dbReference>
<comment type="caution">
    <text evidence="3">The sequence shown here is derived from an EMBL/GenBank/DDBJ whole genome shotgun (WGS) entry which is preliminary data.</text>
</comment>
<name>A0A2C5X3C7_9PEZI</name>
<dbReference type="EMBL" id="APWK03000060">
    <property type="protein sequence ID" value="PHH52626.1"/>
    <property type="molecule type" value="Genomic_DNA"/>
</dbReference>
<protein>
    <recommendedName>
        <fullName evidence="2">Senescence domain-containing protein</fullName>
    </recommendedName>
</protein>
<organism evidence="3 4">
    <name type="scientific">Ceratocystis fimbriata CBS 114723</name>
    <dbReference type="NCBI Taxonomy" id="1035309"/>
    <lineage>
        <taxon>Eukaryota</taxon>
        <taxon>Fungi</taxon>
        <taxon>Dikarya</taxon>
        <taxon>Ascomycota</taxon>
        <taxon>Pezizomycotina</taxon>
        <taxon>Sordariomycetes</taxon>
        <taxon>Hypocreomycetidae</taxon>
        <taxon>Microascales</taxon>
        <taxon>Ceratocystidaceae</taxon>
        <taxon>Ceratocystis</taxon>
    </lineage>
</organism>
<dbReference type="STRING" id="1035309.A0A2C5X3C7"/>
<dbReference type="GO" id="GO:0051301">
    <property type="term" value="P:cell division"/>
    <property type="evidence" value="ECO:0007669"/>
    <property type="project" value="TreeGrafter"/>
</dbReference>
<sequence length="532" mass="56854">MTTSRNLVFCTANRSGPAFANPQILVYIQDPKLLYAISGVKAYHVANGKEECLTRTGPQTLSLLMVPTAPPYDSRSGPKSQEEDFYLHLHLPPELDLPLPATTQIYHQPPTSYLIPRWDLGPSSGAFTRIEFPSPGSRKDLQEDVDTFETILAQCTAFLERVPPPKPAATGPWRSEKEKEAFGGAQDSNFAPTSARPKSHETLPAYNPAEFAPGQAYAPGSHSAGPSGRIVLINEEDGSVVGEIGEGYIVEDSKINHGSKEPVEISFPAKGGHSISVAPTTLTYCERDFHPAYNKSSIVGGAKMASRLVVTTSDFLTQTMQNQAESYIKKTEPTSAPVSFEPSTHERVRKINNISSKAAQVSSATVGHIGKMAHSFGTNLGRKKDGSGRGYDANGNVIESYKPGMLNKSLIAFNTVADGIDYAAKNLLVGTSNSVTSIVDHRWGTEAGNVSRNVGSGFKNVALVYIDVTGVSRKAILKSVAKGMVVGKVAKGGGNIVVGGEDGNTLVPENPKPVYDTSSRANSVNPGPRKKN</sequence>
<feature type="region of interest" description="Disordered" evidence="1">
    <location>
        <begin position="500"/>
        <end position="532"/>
    </location>
</feature>
<dbReference type="PANTHER" id="PTHR21068">
    <property type="entry name" value="SPARTIN"/>
    <property type="match status" value="1"/>
</dbReference>